<dbReference type="SMART" id="SM00267">
    <property type="entry name" value="GGDEF"/>
    <property type="match status" value="1"/>
</dbReference>
<dbReference type="Proteomes" id="UP000595897">
    <property type="component" value="Chromosome"/>
</dbReference>
<dbReference type="NCBIfam" id="TIGR00254">
    <property type="entry name" value="GGDEF"/>
    <property type="match status" value="1"/>
</dbReference>
<feature type="transmembrane region" description="Helical" evidence="1">
    <location>
        <begin position="6"/>
        <end position="25"/>
    </location>
</feature>
<dbReference type="Pfam" id="PF00672">
    <property type="entry name" value="HAMP"/>
    <property type="match status" value="1"/>
</dbReference>
<evidence type="ECO:0000256" key="1">
    <source>
        <dbReference type="SAM" id="Phobius"/>
    </source>
</evidence>
<keyword evidence="1" id="KW-0812">Transmembrane</keyword>
<dbReference type="GO" id="GO:0007165">
    <property type="term" value="P:signal transduction"/>
    <property type="evidence" value="ECO:0007669"/>
    <property type="project" value="InterPro"/>
</dbReference>
<organism evidence="5 6">
    <name type="scientific">Anaeromicropila herbilytica</name>
    <dbReference type="NCBI Taxonomy" id="2785025"/>
    <lineage>
        <taxon>Bacteria</taxon>
        <taxon>Bacillati</taxon>
        <taxon>Bacillota</taxon>
        <taxon>Clostridia</taxon>
        <taxon>Lachnospirales</taxon>
        <taxon>Lachnospiraceae</taxon>
        <taxon>Anaeromicropila</taxon>
    </lineage>
</organism>
<dbReference type="KEGG" id="ahb:bsdtb5_12090"/>
<dbReference type="GO" id="GO:0016020">
    <property type="term" value="C:membrane"/>
    <property type="evidence" value="ECO:0007669"/>
    <property type="project" value="InterPro"/>
</dbReference>
<proteinExistence type="predicted"/>
<keyword evidence="6" id="KW-1185">Reference proteome</keyword>
<dbReference type="CDD" id="cd01948">
    <property type="entry name" value="EAL"/>
    <property type="match status" value="1"/>
</dbReference>
<dbReference type="RefSeq" id="WP_271715168.1">
    <property type="nucleotide sequence ID" value="NZ_AP024169.1"/>
</dbReference>
<dbReference type="EMBL" id="AP024169">
    <property type="protein sequence ID" value="BCN29914.1"/>
    <property type="molecule type" value="Genomic_DNA"/>
</dbReference>
<evidence type="ECO:0000313" key="6">
    <source>
        <dbReference type="Proteomes" id="UP000595897"/>
    </source>
</evidence>
<dbReference type="InterPro" id="IPR001633">
    <property type="entry name" value="EAL_dom"/>
</dbReference>
<dbReference type="Gene3D" id="3.30.70.270">
    <property type="match status" value="1"/>
</dbReference>
<protein>
    <recommendedName>
        <fullName evidence="7">EAL domain-containing protein</fullName>
    </recommendedName>
</protein>
<dbReference type="CDD" id="cd01949">
    <property type="entry name" value="GGDEF"/>
    <property type="match status" value="1"/>
</dbReference>
<dbReference type="Pfam" id="PF00990">
    <property type="entry name" value="GGDEF"/>
    <property type="match status" value="1"/>
</dbReference>
<dbReference type="PROSITE" id="PS50885">
    <property type="entry name" value="HAMP"/>
    <property type="match status" value="1"/>
</dbReference>
<dbReference type="SUPFAM" id="SSF141868">
    <property type="entry name" value="EAL domain-like"/>
    <property type="match status" value="1"/>
</dbReference>
<keyword evidence="1" id="KW-1133">Transmembrane helix</keyword>
<dbReference type="PROSITE" id="PS50887">
    <property type="entry name" value="GGDEF"/>
    <property type="match status" value="1"/>
</dbReference>
<keyword evidence="1" id="KW-0472">Membrane</keyword>
<dbReference type="SMART" id="SM00052">
    <property type="entry name" value="EAL"/>
    <property type="match status" value="1"/>
</dbReference>
<dbReference type="InterPro" id="IPR000160">
    <property type="entry name" value="GGDEF_dom"/>
</dbReference>
<dbReference type="AlphaFoldDB" id="A0A7R7ICH2"/>
<feature type="domain" description="GGDEF" evidence="4">
    <location>
        <begin position="450"/>
        <end position="583"/>
    </location>
</feature>
<dbReference type="Gene3D" id="6.10.340.10">
    <property type="match status" value="1"/>
</dbReference>
<dbReference type="SUPFAM" id="SSF55073">
    <property type="entry name" value="Nucleotide cyclase"/>
    <property type="match status" value="1"/>
</dbReference>
<evidence type="ECO:0008006" key="7">
    <source>
        <dbReference type="Google" id="ProtNLM"/>
    </source>
</evidence>
<dbReference type="Gene3D" id="3.20.20.450">
    <property type="entry name" value="EAL domain"/>
    <property type="match status" value="1"/>
</dbReference>
<gene>
    <name evidence="5" type="ORF">bsdtb5_12090</name>
</gene>
<dbReference type="Pfam" id="PF00563">
    <property type="entry name" value="EAL"/>
    <property type="match status" value="1"/>
</dbReference>
<evidence type="ECO:0000259" key="4">
    <source>
        <dbReference type="PROSITE" id="PS50887"/>
    </source>
</evidence>
<dbReference type="SUPFAM" id="SSF158472">
    <property type="entry name" value="HAMP domain-like"/>
    <property type="match status" value="1"/>
</dbReference>
<name>A0A7R7ICH2_9FIRM</name>
<evidence type="ECO:0000259" key="3">
    <source>
        <dbReference type="PROSITE" id="PS50885"/>
    </source>
</evidence>
<dbReference type="GO" id="GO:0071111">
    <property type="term" value="F:cyclic-guanylate-specific phosphodiesterase activity"/>
    <property type="evidence" value="ECO:0007669"/>
    <property type="project" value="InterPro"/>
</dbReference>
<dbReference type="PROSITE" id="PS50883">
    <property type="entry name" value="EAL"/>
    <property type="match status" value="1"/>
</dbReference>
<accession>A0A7R7ICH2</accession>
<dbReference type="InterPro" id="IPR043128">
    <property type="entry name" value="Rev_trsase/Diguanyl_cyclase"/>
</dbReference>
<dbReference type="InterPro" id="IPR050706">
    <property type="entry name" value="Cyclic-di-GMP_PDE-like"/>
</dbReference>
<dbReference type="PANTHER" id="PTHR33121">
    <property type="entry name" value="CYCLIC DI-GMP PHOSPHODIESTERASE PDEF"/>
    <property type="match status" value="1"/>
</dbReference>
<evidence type="ECO:0000313" key="5">
    <source>
        <dbReference type="EMBL" id="BCN29914.1"/>
    </source>
</evidence>
<dbReference type="SMART" id="SM00304">
    <property type="entry name" value="HAMP"/>
    <property type="match status" value="1"/>
</dbReference>
<dbReference type="CDD" id="cd06225">
    <property type="entry name" value="HAMP"/>
    <property type="match status" value="1"/>
</dbReference>
<dbReference type="InterPro" id="IPR003660">
    <property type="entry name" value="HAMP_dom"/>
</dbReference>
<sequence length="844" mass="96128">MSIKKILRFTLFIFVTIPIIIFGYFSTEIVAHSLTNSEKEEMKSISASNSNNFFNSINNIEEDLYSLSQINEVVILLKNQISSNINKLPSTINRTKEVENSLISLVKLCPFYRKIDLYNSECTKLISCNGISSYDSNINNKVEKNESLLLNNMKQTKKIGLSLPTHVSKASTKSDTLLIGYPILNENHDTILGYLILNLDIHYFDSFFQSTQNNSMLFFNYATQSIFHINISSNKNNKLNYTLNNDSNSSNYSILVRKLLKAKNISTSSSNRNSNNNIISYKTNNRTYLYAYSILKDNDWAYVVQKESTIPIDVQYKILLKLIIILMCTYLLIYIVSSKITNTYTKPIIKLKDIIQQAAHGNLDVKSDIVSDNEIGELSKSFNQMIHIIKTNYNDLREMHQTLVDKEEELRTNYEQIEYLAYHDTLTKLPNKLTFHNRINQTLLRNINNTHHAVFFIDLDNFKTINDTLGHDYGDRLLAETSARLNSLMTNNDILARAGGDEFLIFRENIDSSEQAITFANDILNEFKNPLTLHKKLVYISMSIGIAIYPENGTTSKTLIKNADIAMYKSKDTGRNKVTLFNKSMQDELSRSAEILEVLRHAIENHEVFLMYQPQVSIISKEIIGYEALMRIQSKTLGILSPTEFIPIAEDSGLIVDLGAWALREACQFTKNLIDESGVPVTVSVNISSIQLNRAGFFTTLADVLDQTELPPECLELEITESSLLYSMYDAATLFKNFQTLGVKIALDDFGTGYSSLNYLTKMPINTLKIDKSFIDNIAANKKDTYIAETIIRLAHNLNIHVIAEGVEDNNQLDILEQYKCDRIQGYLFSKPLNSKDIRLYLEG</sequence>
<dbReference type="InterPro" id="IPR035919">
    <property type="entry name" value="EAL_sf"/>
</dbReference>
<evidence type="ECO:0000259" key="2">
    <source>
        <dbReference type="PROSITE" id="PS50883"/>
    </source>
</evidence>
<reference evidence="5 6" key="1">
    <citation type="submission" date="2020-11" db="EMBL/GenBank/DDBJ databases">
        <title>Draft genome sequencing of a Lachnospiraceae strain isolated from anoxic soil subjected to BSD treatment.</title>
        <authorList>
            <person name="Uek A."/>
            <person name="Tonouchi A."/>
        </authorList>
    </citation>
    <scope>NUCLEOTIDE SEQUENCE [LARGE SCALE GENOMIC DNA]</scope>
    <source>
        <strain evidence="5 6">TB5</strain>
    </source>
</reference>
<feature type="domain" description="HAMP" evidence="3">
    <location>
        <begin position="342"/>
        <end position="394"/>
    </location>
</feature>
<dbReference type="InterPro" id="IPR029787">
    <property type="entry name" value="Nucleotide_cyclase"/>
</dbReference>
<feature type="domain" description="EAL" evidence="2">
    <location>
        <begin position="592"/>
        <end position="844"/>
    </location>
</feature>
<dbReference type="PANTHER" id="PTHR33121:SF70">
    <property type="entry name" value="SIGNALING PROTEIN YKOW"/>
    <property type="match status" value="1"/>
</dbReference>